<name>A0A453MSL1_AEGTS</name>
<dbReference type="PANTHER" id="PTHR12549:SF11">
    <property type="entry name" value="LYSINE-SPECIFIC DEMETHYLASE JMJ25"/>
    <property type="match status" value="1"/>
</dbReference>
<evidence type="ECO:0000256" key="5">
    <source>
        <dbReference type="SAM" id="MobiDB-lite"/>
    </source>
</evidence>
<dbReference type="Gramene" id="AET6Gv20058500.32">
    <property type="protein sequence ID" value="AET6Gv20058500.32"/>
    <property type="gene ID" value="AET6Gv20058500"/>
</dbReference>
<keyword evidence="4" id="KW-0539">Nucleus</keyword>
<dbReference type="PANTHER" id="PTHR12549">
    <property type="entry name" value="JMJC DOMAIN-CONTAINING HISTONE DEMETHYLATION PROTEIN"/>
    <property type="match status" value="1"/>
</dbReference>
<organism evidence="6 7">
    <name type="scientific">Aegilops tauschii subsp. strangulata</name>
    <name type="common">Goatgrass</name>
    <dbReference type="NCBI Taxonomy" id="200361"/>
    <lineage>
        <taxon>Eukaryota</taxon>
        <taxon>Viridiplantae</taxon>
        <taxon>Streptophyta</taxon>
        <taxon>Embryophyta</taxon>
        <taxon>Tracheophyta</taxon>
        <taxon>Spermatophyta</taxon>
        <taxon>Magnoliopsida</taxon>
        <taxon>Liliopsida</taxon>
        <taxon>Poales</taxon>
        <taxon>Poaceae</taxon>
        <taxon>BOP clade</taxon>
        <taxon>Pooideae</taxon>
        <taxon>Triticodae</taxon>
        <taxon>Triticeae</taxon>
        <taxon>Triticinae</taxon>
        <taxon>Aegilops</taxon>
    </lineage>
</organism>
<evidence type="ECO:0000256" key="1">
    <source>
        <dbReference type="ARBA" id="ARBA00004123"/>
    </source>
</evidence>
<protein>
    <submittedName>
        <fullName evidence="6">Uncharacterized protein</fullName>
    </submittedName>
</protein>
<proteinExistence type="inferred from homology"/>
<dbReference type="AlphaFoldDB" id="A0A453MSL1"/>
<dbReference type="GO" id="GO:0006357">
    <property type="term" value="P:regulation of transcription by RNA polymerase II"/>
    <property type="evidence" value="ECO:0007669"/>
    <property type="project" value="TreeGrafter"/>
</dbReference>
<evidence type="ECO:0000256" key="4">
    <source>
        <dbReference type="ARBA" id="ARBA00023242"/>
    </source>
</evidence>
<reference evidence="7" key="2">
    <citation type="journal article" date="2017" name="Nat. Plants">
        <title>The Aegilops tauschii genome reveals multiple impacts of transposons.</title>
        <authorList>
            <person name="Zhao G."/>
            <person name="Zou C."/>
            <person name="Li K."/>
            <person name="Wang K."/>
            <person name="Li T."/>
            <person name="Gao L."/>
            <person name="Zhang X."/>
            <person name="Wang H."/>
            <person name="Yang Z."/>
            <person name="Liu X."/>
            <person name="Jiang W."/>
            <person name="Mao L."/>
            <person name="Kong X."/>
            <person name="Jiao Y."/>
            <person name="Jia J."/>
        </authorList>
    </citation>
    <scope>NUCLEOTIDE SEQUENCE [LARGE SCALE GENOMIC DNA]</scope>
    <source>
        <strain evidence="7">cv. AL8/78</strain>
    </source>
</reference>
<evidence type="ECO:0000313" key="6">
    <source>
        <dbReference type="EnsemblPlants" id="AET6Gv20058500.32"/>
    </source>
</evidence>
<feature type="region of interest" description="Disordered" evidence="5">
    <location>
        <begin position="1"/>
        <end position="112"/>
    </location>
</feature>
<keyword evidence="3" id="KW-0479">Metal-binding</keyword>
<reference evidence="6" key="5">
    <citation type="journal article" date="2021" name="G3 (Bethesda)">
        <title>Aegilops tauschii genome assembly Aet v5.0 features greater sequence contiguity and improved annotation.</title>
        <authorList>
            <person name="Wang L."/>
            <person name="Zhu T."/>
            <person name="Rodriguez J.C."/>
            <person name="Deal K.R."/>
            <person name="Dubcovsky J."/>
            <person name="McGuire P.E."/>
            <person name="Lux T."/>
            <person name="Spannagl M."/>
            <person name="Mayer K.F.X."/>
            <person name="Baldrich P."/>
            <person name="Meyers B.C."/>
            <person name="Huo N."/>
            <person name="Gu Y.Q."/>
            <person name="Zhou H."/>
            <person name="Devos K.M."/>
            <person name="Bennetzen J.L."/>
            <person name="Unver T."/>
            <person name="Budak H."/>
            <person name="Gulick P.J."/>
            <person name="Galiba G."/>
            <person name="Kalapos B."/>
            <person name="Nelson D.R."/>
            <person name="Li P."/>
            <person name="You F.M."/>
            <person name="Luo M.C."/>
            <person name="Dvorak J."/>
        </authorList>
    </citation>
    <scope>NUCLEOTIDE SEQUENCE [LARGE SCALE GENOMIC DNA]</scope>
    <source>
        <strain evidence="6">cv. AL8/78</strain>
    </source>
</reference>
<reference evidence="7" key="1">
    <citation type="journal article" date="2014" name="Science">
        <title>Ancient hybridizations among the ancestral genomes of bread wheat.</title>
        <authorList>
            <consortium name="International Wheat Genome Sequencing Consortium,"/>
            <person name="Marcussen T."/>
            <person name="Sandve S.R."/>
            <person name="Heier L."/>
            <person name="Spannagl M."/>
            <person name="Pfeifer M."/>
            <person name="Jakobsen K.S."/>
            <person name="Wulff B.B."/>
            <person name="Steuernagel B."/>
            <person name="Mayer K.F."/>
            <person name="Olsen O.A."/>
        </authorList>
    </citation>
    <scope>NUCLEOTIDE SEQUENCE [LARGE SCALE GENOMIC DNA]</scope>
    <source>
        <strain evidence="7">cv. AL8/78</strain>
    </source>
</reference>
<accession>A0A453MSL1</accession>
<dbReference type="GO" id="GO:0046872">
    <property type="term" value="F:metal ion binding"/>
    <property type="evidence" value="ECO:0007669"/>
    <property type="project" value="UniProtKB-KW"/>
</dbReference>
<dbReference type="GO" id="GO:0003712">
    <property type="term" value="F:transcription coregulator activity"/>
    <property type="evidence" value="ECO:0007669"/>
    <property type="project" value="TreeGrafter"/>
</dbReference>
<evidence type="ECO:0000313" key="7">
    <source>
        <dbReference type="Proteomes" id="UP000015105"/>
    </source>
</evidence>
<keyword evidence="7" id="KW-1185">Reference proteome</keyword>
<evidence type="ECO:0000256" key="3">
    <source>
        <dbReference type="ARBA" id="ARBA00022723"/>
    </source>
</evidence>
<sequence length="176" mass="19692">RTPAVKAEEDDDMEASEELPLNSTLDGDAKEVDEELPPPSTAENGVDKGNEEMPPQDSAEEKDAQGGTQNLRPARKRKWDPVADPSSLEPRPARVRKTLNPPVVDDSPKVKAEVQAKVKAKVQAKVKAKNTKRSDGTSTMCHQCQRRDKGRVVQCLGCKDKDYTRRYCMKCIDRWF</sequence>
<comment type="subcellular location">
    <subcellularLocation>
        <location evidence="1">Nucleus</location>
    </subcellularLocation>
</comment>
<dbReference type="GO" id="GO:0000785">
    <property type="term" value="C:chromatin"/>
    <property type="evidence" value="ECO:0007669"/>
    <property type="project" value="TreeGrafter"/>
</dbReference>
<dbReference type="GO" id="GO:0000118">
    <property type="term" value="C:histone deacetylase complex"/>
    <property type="evidence" value="ECO:0007669"/>
    <property type="project" value="TreeGrafter"/>
</dbReference>
<reference evidence="6" key="4">
    <citation type="submission" date="2019-03" db="UniProtKB">
        <authorList>
            <consortium name="EnsemblPlants"/>
        </authorList>
    </citation>
    <scope>IDENTIFICATION</scope>
</reference>
<feature type="compositionally biased region" description="Acidic residues" evidence="5">
    <location>
        <begin position="8"/>
        <end position="17"/>
    </location>
</feature>
<reference evidence="6" key="3">
    <citation type="journal article" date="2017" name="Nature">
        <title>Genome sequence of the progenitor of the wheat D genome Aegilops tauschii.</title>
        <authorList>
            <person name="Luo M.C."/>
            <person name="Gu Y.Q."/>
            <person name="Puiu D."/>
            <person name="Wang H."/>
            <person name="Twardziok S.O."/>
            <person name="Deal K.R."/>
            <person name="Huo N."/>
            <person name="Zhu T."/>
            <person name="Wang L."/>
            <person name="Wang Y."/>
            <person name="McGuire P.E."/>
            <person name="Liu S."/>
            <person name="Long H."/>
            <person name="Ramasamy R.K."/>
            <person name="Rodriguez J.C."/>
            <person name="Van S.L."/>
            <person name="Yuan L."/>
            <person name="Wang Z."/>
            <person name="Xia Z."/>
            <person name="Xiao L."/>
            <person name="Anderson O.D."/>
            <person name="Ouyang S."/>
            <person name="Liang Y."/>
            <person name="Zimin A.V."/>
            <person name="Pertea G."/>
            <person name="Qi P."/>
            <person name="Bennetzen J.L."/>
            <person name="Dai X."/>
            <person name="Dawson M.W."/>
            <person name="Muller H.G."/>
            <person name="Kugler K."/>
            <person name="Rivarola-Duarte L."/>
            <person name="Spannagl M."/>
            <person name="Mayer K.F.X."/>
            <person name="Lu F.H."/>
            <person name="Bevan M.W."/>
            <person name="Leroy P."/>
            <person name="Li P."/>
            <person name="You F.M."/>
            <person name="Sun Q."/>
            <person name="Liu Z."/>
            <person name="Lyons E."/>
            <person name="Wicker T."/>
            <person name="Salzberg S.L."/>
            <person name="Devos K.M."/>
            <person name="Dvorak J."/>
        </authorList>
    </citation>
    <scope>NUCLEOTIDE SEQUENCE [LARGE SCALE GENOMIC DNA]</scope>
    <source>
        <strain evidence="6">cv. AL8/78</strain>
    </source>
</reference>
<evidence type="ECO:0000256" key="2">
    <source>
        <dbReference type="ARBA" id="ARBA00006801"/>
    </source>
</evidence>
<dbReference type="GO" id="GO:0032454">
    <property type="term" value="F:histone H3K9 demethylase activity"/>
    <property type="evidence" value="ECO:0007669"/>
    <property type="project" value="InterPro"/>
</dbReference>
<dbReference type="EnsemblPlants" id="AET6Gv20058500.32">
    <property type="protein sequence ID" value="AET6Gv20058500.32"/>
    <property type="gene ID" value="AET6Gv20058500"/>
</dbReference>
<dbReference type="GO" id="GO:0031490">
    <property type="term" value="F:chromatin DNA binding"/>
    <property type="evidence" value="ECO:0007669"/>
    <property type="project" value="TreeGrafter"/>
</dbReference>
<comment type="similarity">
    <text evidence="2">Belongs to the JARID1 histone demethylase family.</text>
</comment>
<dbReference type="InterPro" id="IPR045109">
    <property type="entry name" value="LSDs-like"/>
</dbReference>
<dbReference type="Proteomes" id="UP000015105">
    <property type="component" value="Chromosome 6D"/>
</dbReference>